<dbReference type="RefSeq" id="YP_010780587.1">
    <property type="nucleotide sequence ID" value="NC_075038.1"/>
</dbReference>
<protein>
    <submittedName>
        <fullName evidence="1">Putative ORFan</fullName>
    </submittedName>
</protein>
<proteinExistence type="predicted"/>
<name>A0A6N1NEX4_9VIRU</name>
<accession>A0A6N1NEX4</accession>
<reference evidence="1" key="2">
    <citation type="journal article" date="2018" name="Nat. Commun.">
        <title>Tailed giant Tupanvirus possesses the most complete translational apparatus of the known virosphere.</title>
        <authorList>
            <person name="Abrahao J."/>
            <person name="Silva L."/>
            <person name="Silva L.S."/>
            <person name="Khalil J.Y.B."/>
            <person name="Rodrigues R."/>
            <person name="Arantes T."/>
            <person name="Assis F."/>
            <person name="Boratto P."/>
            <person name="Andrade M."/>
            <person name="Kroon E.G."/>
            <person name="Ribeiro B."/>
            <person name="Bergier I."/>
            <person name="Seligmann H."/>
            <person name="Ghigo E."/>
            <person name="Colson P."/>
            <person name="Levasseur A."/>
            <person name="Kroemer G."/>
            <person name="Raoult D."/>
            <person name="La Scola B."/>
        </authorList>
    </citation>
    <scope>NUCLEOTIDE SEQUENCE [LARGE SCALE GENOMIC DNA]</scope>
    <source>
        <strain evidence="1">Deep ocean</strain>
    </source>
</reference>
<organism evidence="1">
    <name type="scientific">Tupanvirus deep ocean</name>
    <dbReference type="NCBI Taxonomy" id="2126984"/>
    <lineage>
        <taxon>Viruses</taxon>
        <taxon>Varidnaviria</taxon>
        <taxon>Bamfordvirae</taxon>
        <taxon>Nucleocytoviricota</taxon>
        <taxon>Megaviricetes</taxon>
        <taxon>Imitervirales</taxon>
        <taxon>Mimiviridae</taxon>
        <taxon>Megamimivirinae</taxon>
        <taxon>Tupanvirus</taxon>
        <taxon>Tupanvirus altamarinense</taxon>
    </lineage>
</organism>
<reference evidence="1" key="1">
    <citation type="submission" date="2017-06" db="EMBL/GenBank/DDBJ databases">
        <authorList>
            <person name="Assis F.L."/>
            <person name="Abrahao J.S."/>
            <person name="Silva L."/>
            <person name="Khalil J.B."/>
            <person name="Rodrigues R."/>
            <person name="Silva L.S."/>
            <person name="Boratto P."/>
            <person name="Andrade M."/>
            <person name="Kroon E.G."/>
            <person name="Ribeiro B."/>
            <person name="Bergier I."/>
            <person name="Seligmann H."/>
            <person name="Ghigo E."/>
            <person name="Colson P."/>
            <person name="Levasseur A."/>
            <person name="Raoult D."/>
            <person name="Scola B.L."/>
        </authorList>
    </citation>
    <scope>NUCLEOTIDE SEQUENCE</scope>
    <source>
        <strain evidence="1">Deep ocean</strain>
    </source>
</reference>
<dbReference type="GeneID" id="80517278"/>
<dbReference type="KEGG" id="vg:80517278"/>
<sequence>MTNTMDHTICSICSRAKNSKSFCEEENGYNVCYNCKRKNKRFKESYDIDTMTCVCCYKEKPISAFHTSFKRRIKKHAIDKTCRACKINRMVSEYSTLMEYSKIMLDRLKSVIRKYRYKYPSVYIDLDLSLTDIIDVYSEQHGLCNISNKILTHVYCESSQQMAYLYPSNMTLYLKDITKGYRKGNISLVCISENGNQLQKLVDQTIRYQVEQIKLSDRFAQLEKRYGNIGHYFNSEPYFDADAANPIDINNNIPLLSTFTEQPIESQQHMPNDILSYQFEGYDNNYLSQSTTPNEVPQIIYDFTTNNQVSNDSCQTSSGSSDPLKFDETQTLSQEQLDFLNSILDFDTSHNNVSV</sequence>
<evidence type="ECO:0000313" key="1">
    <source>
        <dbReference type="EMBL" id="QKU33974.1"/>
    </source>
</evidence>
<dbReference type="EMBL" id="MF405918">
    <property type="protein sequence ID" value="QKU33974.1"/>
    <property type="molecule type" value="Genomic_DNA"/>
</dbReference>